<organism evidence="1">
    <name type="scientific">hydrothermal vent metagenome</name>
    <dbReference type="NCBI Taxonomy" id="652676"/>
    <lineage>
        <taxon>unclassified sequences</taxon>
        <taxon>metagenomes</taxon>
        <taxon>ecological metagenomes</taxon>
    </lineage>
</organism>
<name>A0A3B0S0V8_9ZZZZ</name>
<dbReference type="AlphaFoldDB" id="A0A3B0S0V8"/>
<proteinExistence type="predicted"/>
<reference evidence="1" key="1">
    <citation type="submission" date="2018-06" db="EMBL/GenBank/DDBJ databases">
        <authorList>
            <person name="Zhirakovskaya E."/>
        </authorList>
    </citation>
    <scope>NUCLEOTIDE SEQUENCE</scope>
</reference>
<dbReference type="EMBL" id="UOEK01000174">
    <property type="protein sequence ID" value="VAV99874.1"/>
    <property type="molecule type" value="Genomic_DNA"/>
</dbReference>
<protein>
    <submittedName>
        <fullName evidence="1">Uncharacterized protein</fullName>
    </submittedName>
</protein>
<sequence length="87" mass="9941">MTITCFATSRRGTERVRWDHHYTEKRWSGNPLPRLVAKVRPRAAKVGFEGLLSPRPGPYTLLDFRRDLSAQEEPLGAPPLNPLEIFV</sequence>
<evidence type="ECO:0000313" key="1">
    <source>
        <dbReference type="EMBL" id="VAV99874.1"/>
    </source>
</evidence>
<accession>A0A3B0S0V8</accession>
<gene>
    <name evidence="1" type="ORF">MNBD_ACTINO02-1587</name>
</gene>